<protein>
    <submittedName>
        <fullName evidence="1">Uncharacterized protein</fullName>
    </submittedName>
</protein>
<keyword evidence="2" id="KW-1185">Reference proteome</keyword>
<accession>A0AAD1TQI1</accession>
<proteinExistence type="predicted"/>
<evidence type="ECO:0000313" key="2">
    <source>
        <dbReference type="Proteomes" id="UP001295444"/>
    </source>
</evidence>
<reference evidence="1" key="1">
    <citation type="submission" date="2022-03" db="EMBL/GenBank/DDBJ databases">
        <authorList>
            <person name="Alioto T."/>
            <person name="Alioto T."/>
            <person name="Gomez Garrido J."/>
        </authorList>
    </citation>
    <scope>NUCLEOTIDE SEQUENCE</scope>
</reference>
<dbReference type="AlphaFoldDB" id="A0AAD1TQI1"/>
<comment type="caution">
    <text evidence="1">The sequence shown here is derived from an EMBL/GenBank/DDBJ whole genome shotgun (WGS) entry which is preliminary data.</text>
</comment>
<evidence type="ECO:0000313" key="1">
    <source>
        <dbReference type="EMBL" id="CAH2330843.1"/>
    </source>
</evidence>
<dbReference type="EMBL" id="CAKOES020001447">
    <property type="protein sequence ID" value="CAH2330843.1"/>
    <property type="molecule type" value="Genomic_DNA"/>
</dbReference>
<organism evidence="1 2">
    <name type="scientific">Pelobates cultripes</name>
    <name type="common">Western spadefoot toad</name>
    <dbReference type="NCBI Taxonomy" id="61616"/>
    <lineage>
        <taxon>Eukaryota</taxon>
        <taxon>Metazoa</taxon>
        <taxon>Chordata</taxon>
        <taxon>Craniata</taxon>
        <taxon>Vertebrata</taxon>
        <taxon>Euteleostomi</taxon>
        <taxon>Amphibia</taxon>
        <taxon>Batrachia</taxon>
        <taxon>Anura</taxon>
        <taxon>Pelobatoidea</taxon>
        <taxon>Pelobatidae</taxon>
        <taxon>Pelobates</taxon>
    </lineage>
</organism>
<dbReference type="Proteomes" id="UP001295444">
    <property type="component" value="Unassembled WGS sequence"/>
</dbReference>
<sequence length="78" mass="8372">MLLRTPCSSYAHRVFGFVQQGGVLPKDRLLALRVDGGCAPVAGQLRPPPPVLSPRLAADMFFAGQSPILLQCDCHISI</sequence>
<gene>
    <name evidence="1" type="ORF">PECUL_23A058922</name>
</gene>
<name>A0AAD1TQI1_PELCU</name>